<feature type="transmembrane region" description="Helical" evidence="5">
    <location>
        <begin position="95"/>
        <end position="113"/>
    </location>
</feature>
<comment type="subcellular location">
    <subcellularLocation>
        <location evidence="1">Membrane</location>
        <topology evidence="1">Multi-pass membrane protein</topology>
    </subcellularLocation>
</comment>
<organism evidence="6 7">
    <name type="scientific">Zafaria cholistanensis</name>
    <dbReference type="NCBI Taxonomy" id="1682741"/>
    <lineage>
        <taxon>Bacteria</taxon>
        <taxon>Bacillati</taxon>
        <taxon>Actinomycetota</taxon>
        <taxon>Actinomycetes</taxon>
        <taxon>Micrococcales</taxon>
        <taxon>Micrococcaceae</taxon>
        <taxon>Zafaria</taxon>
    </lineage>
</organism>
<dbReference type="Proteomes" id="UP000325307">
    <property type="component" value="Unassembled WGS sequence"/>
</dbReference>
<evidence type="ECO:0000256" key="2">
    <source>
        <dbReference type="ARBA" id="ARBA00022692"/>
    </source>
</evidence>
<keyword evidence="7" id="KW-1185">Reference proteome</keyword>
<comment type="caution">
    <text evidence="6">The sequence shown here is derived from an EMBL/GenBank/DDBJ whole genome shotgun (WGS) entry which is preliminary data.</text>
</comment>
<keyword evidence="4 5" id="KW-0472">Membrane</keyword>
<accession>A0A5A7NPF6</accession>
<protein>
    <submittedName>
        <fullName evidence="6">Cobalt ABC transporter</fullName>
    </submittedName>
</protein>
<dbReference type="OrthoDB" id="509049at2"/>
<proteinExistence type="predicted"/>
<keyword evidence="2 5" id="KW-0812">Transmembrane</keyword>
<evidence type="ECO:0000256" key="1">
    <source>
        <dbReference type="ARBA" id="ARBA00004141"/>
    </source>
</evidence>
<reference evidence="6 7" key="1">
    <citation type="submission" date="2019-09" db="EMBL/GenBank/DDBJ databases">
        <title>Arthrobacter zafarii sp. nov., a moderately thermotolerant and halotolerant actinobacterium isolated from Cholistan desert soil of Pakistan.</title>
        <authorList>
            <person name="Amin A."/>
            <person name="Ahmed I."/>
            <person name="Khalid N."/>
            <person name="Schumann P."/>
            <person name="Busse H.J."/>
            <person name="Khan I.U."/>
            <person name="Li S."/>
            <person name="Li W.J."/>
        </authorList>
    </citation>
    <scope>NUCLEOTIDE SEQUENCE [LARGE SCALE GENOMIC DNA]</scope>
    <source>
        <strain evidence="6 7">NCCP-1664</strain>
    </source>
</reference>
<dbReference type="RefSeq" id="WP_149955563.1">
    <property type="nucleotide sequence ID" value="NZ_BKDJ01000002.1"/>
</dbReference>
<feature type="transmembrane region" description="Helical" evidence="5">
    <location>
        <begin position="46"/>
        <end position="65"/>
    </location>
</feature>
<evidence type="ECO:0000256" key="5">
    <source>
        <dbReference type="SAM" id="Phobius"/>
    </source>
</evidence>
<gene>
    <name evidence="6" type="ORF">NCCP1664_05390</name>
</gene>
<dbReference type="AlphaFoldDB" id="A0A5A7NPF6"/>
<dbReference type="InterPro" id="IPR003339">
    <property type="entry name" value="ABC/ECF_trnsptr_transmembrane"/>
</dbReference>
<evidence type="ECO:0000256" key="4">
    <source>
        <dbReference type="ARBA" id="ARBA00023136"/>
    </source>
</evidence>
<evidence type="ECO:0000313" key="6">
    <source>
        <dbReference type="EMBL" id="GER22042.1"/>
    </source>
</evidence>
<dbReference type="GO" id="GO:0005886">
    <property type="term" value="C:plasma membrane"/>
    <property type="evidence" value="ECO:0007669"/>
    <property type="project" value="UniProtKB-ARBA"/>
</dbReference>
<name>A0A5A7NPF6_9MICC</name>
<keyword evidence="3 5" id="KW-1133">Transmembrane helix</keyword>
<dbReference type="Pfam" id="PF02361">
    <property type="entry name" value="CbiQ"/>
    <property type="match status" value="1"/>
</dbReference>
<feature type="transmembrane region" description="Helical" evidence="5">
    <location>
        <begin position="21"/>
        <end position="40"/>
    </location>
</feature>
<evidence type="ECO:0000313" key="7">
    <source>
        <dbReference type="Proteomes" id="UP000325307"/>
    </source>
</evidence>
<sequence length="211" mass="21952">MRGNAMLLGLRIPGRSPVHRAPLWAKYAVLAAGGTAMVLWRGPWTAAAALGLSLLLYALAGRRVLAAWTGPLRSLWWLFALLAVHQWWLNGPAGALAVVGTMVAGLQLARLLLLTTAQADLVDGLARAARPLRFVGADPEAFALAVGLMLRSIPAVAGAMQDVGDAARARGLGRNPVALAAPVVVSTVAFAHQTGDALAARGILDRDPEAP</sequence>
<evidence type="ECO:0000256" key="3">
    <source>
        <dbReference type="ARBA" id="ARBA00022989"/>
    </source>
</evidence>
<dbReference type="EMBL" id="BKDJ01000002">
    <property type="protein sequence ID" value="GER22042.1"/>
    <property type="molecule type" value="Genomic_DNA"/>
</dbReference>